<dbReference type="Gene3D" id="3.20.20.100">
    <property type="entry name" value="NADP-dependent oxidoreductase domain"/>
    <property type="match status" value="1"/>
</dbReference>
<dbReference type="EMBL" id="CP041765">
    <property type="protein sequence ID" value="QDQ96244.1"/>
    <property type="molecule type" value="Genomic_DNA"/>
</dbReference>
<protein>
    <submittedName>
        <fullName evidence="3">Aldo/keto reductase</fullName>
    </submittedName>
</protein>
<feature type="domain" description="NADP-dependent oxidoreductase" evidence="2">
    <location>
        <begin position="16"/>
        <end position="308"/>
    </location>
</feature>
<evidence type="ECO:0000259" key="2">
    <source>
        <dbReference type="Pfam" id="PF00248"/>
    </source>
</evidence>
<dbReference type="SUPFAM" id="SSF51430">
    <property type="entry name" value="NAD(P)-linked oxidoreductase"/>
    <property type="match status" value="1"/>
</dbReference>
<dbReference type="Proteomes" id="UP000317344">
    <property type="component" value="Chromosome"/>
</dbReference>
<accession>A0A516WZG8</accession>
<dbReference type="AlphaFoldDB" id="A0A516WZG8"/>
<dbReference type="OrthoDB" id="9768793at2"/>
<dbReference type="FunFam" id="3.20.20.100:FF:000004">
    <property type="entry name" value="Oxidoreductase, aldo/keto reductase"/>
    <property type="match status" value="1"/>
</dbReference>
<reference evidence="3 4" key="2">
    <citation type="submission" date="2019-07" db="EMBL/GenBank/DDBJ databases">
        <authorList>
            <person name="Huang Y."/>
        </authorList>
    </citation>
    <scope>NUCLEOTIDE SEQUENCE [LARGE SCALE GENOMIC DNA]</scope>
    <source>
        <strain evidence="3 4">HY188</strain>
    </source>
</reference>
<dbReference type="PANTHER" id="PTHR43364">
    <property type="entry name" value="NADH-SPECIFIC METHYLGLYOXAL REDUCTASE-RELATED"/>
    <property type="match status" value="1"/>
</dbReference>
<dbReference type="InterPro" id="IPR020471">
    <property type="entry name" value="AKR"/>
</dbReference>
<organism evidence="3 4">
    <name type="scientific">Tomitella fengzijianii</name>
    <dbReference type="NCBI Taxonomy" id="2597660"/>
    <lineage>
        <taxon>Bacteria</taxon>
        <taxon>Bacillati</taxon>
        <taxon>Actinomycetota</taxon>
        <taxon>Actinomycetes</taxon>
        <taxon>Mycobacteriales</taxon>
        <taxon>Tomitella</taxon>
    </lineage>
</organism>
<dbReference type="InterPro" id="IPR036812">
    <property type="entry name" value="NAD(P)_OxRdtase_dom_sf"/>
</dbReference>
<dbReference type="Pfam" id="PF00248">
    <property type="entry name" value="Aldo_ket_red"/>
    <property type="match status" value="1"/>
</dbReference>
<dbReference type="InterPro" id="IPR023210">
    <property type="entry name" value="NADP_OxRdtase_dom"/>
</dbReference>
<dbReference type="RefSeq" id="WP_143905738.1">
    <property type="nucleotide sequence ID" value="NZ_CP041765.1"/>
</dbReference>
<dbReference type="GO" id="GO:0016491">
    <property type="term" value="F:oxidoreductase activity"/>
    <property type="evidence" value="ECO:0007669"/>
    <property type="project" value="UniProtKB-KW"/>
</dbReference>
<dbReference type="PRINTS" id="PR00069">
    <property type="entry name" value="ALDKETRDTASE"/>
</dbReference>
<keyword evidence="1" id="KW-0560">Oxidoreductase</keyword>
<evidence type="ECO:0000313" key="4">
    <source>
        <dbReference type="Proteomes" id="UP000317344"/>
    </source>
</evidence>
<dbReference type="InterPro" id="IPR050523">
    <property type="entry name" value="AKR_Detox_Biosynth"/>
</dbReference>
<evidence type="ECO:0000313" key="3">
    <source>
        <dbReference type="EMBL" id="QDQ96244.1"/>
    </source>
</evidence>
<dbReference type="PROSITE" id="PS51257">
    <property type="entry name" value="PROKAR_LIPOPROTEIN"/>
    <property type="match status" value="1"/>
</dbReference>
<sequence length="311" mass="33466">MEYRQVGRSGLTVSAMGLGCNNFGARLSEDDTAKVVHAALDEGITFFDTAAMYGDGLSETYLGSALGPRRDEAVIATKFGAHRSPGTDQATGSRGSIIRECEAALRRLGTDRIDLYYQHYPDKHTPIEETLSALDRLVRDGKVRYIANSNVSGWQIADADHLAARGRTDRFIASQFEWNLLKRGAEAEIVPACRRFGLGMIPFFPLASGLLTGKYSAGEPFPAGTRLATSSYFAKDATEQNFATVERLRAIADEHGHTLLELAVGWLLAQDGVPSVISGATSVEQVRQGAASAARTLTHEAVDAVTAATEL</sequence>
<name>A0A516WZG8_9ACTN</name>
<dbReference type="KEGG" id="toy:FO059_01410"/>
<reference evidence="3 4" key="1">
    <citation type="submission" date="2019-07" db="EMBL/GenBank/DDBJ databases">
        <title>Tomitella cavernea sp. nov., an actinomycete isolated from soil.</title>
        <authorList>
            <person name="Cheng J."/>
        </authorList>
    </citation>
    <scope>NUCLEOTIDE SEQUENCE [LARGE SCALE GENOMIC DNA]</scope>
    <source>
        <strain evidence="3 4">HY188</strain>
    </source>
</reference>
<proteinExistence type="predicted"/>
<keyword evidence="4" id="KW-1185">Reference proteome</keyword>
<evidence type="ECO:0000256" key="1">
    <source>
        <dbReference type="ARBA" id="ARBA00023002"/>
    </source>
</evidence>
<dbReference type="GO" id="GO:0005829">
    <property type="term" value="C:cytosol"/>
    <property type="evidence" value="ECO:0007669"/>
    <property type="project" value="TreeGrafter"/>
</dbReference>
<gene>
    <name evidence="3" type="ORF">FO059_01410</name>
</gene>
<dbReference type="PANTHER" id="PTHR43364:SF4">
    <property type="entry name" value="NAD(P)-LINKED OXIDOREDUCTASE SUPERFAMILY PROTEIN"/>
    <property type="match status" value="1"/>
</dbReference>